<reference evidence="6 7" key="1">
    <citation type="journal article" date="2018" name="Mol. Biol. Evol.">
        <title>Analysis of the draft genome of the red seaweed Gracilariopsis chorda provides insights into genome size evolution in Rhodophyta.</title>
        <authorList>
            <person name="Lee J."/>
            <person name="Yang E.C."/>
            <person name="Graf L."/>
            <person name="Yang J.H."/>
            <person name="Qiu H."/>
            <person name="Zel Zion U."/>
            <person name="Chan C.X."/>
            <person name="Stephens T.G."/>
            <person name="Weber A.P.M."/>
            <person name="Boo G.H."/>
            <person name="Boo S.M."/>
            <person name="Kim K.M."/>
            <person name="Shin Y."/>
            <person name="Jung M."/>
            <person name="Lee S.J."/>
            <person name="Yim H.S."/>
            <person name="Lee J.H."/>
            <person name="Bhattacharya D."/>
            <person name="Yoon H.S."/>
        </authorList>
    </citation>
    <scope>NUCLEOTIDE SEQUENCE [LARGE SCALE GENOMIC DNA]</scope>
    <source>
        <strain evidence="6 7">SKKU-2015</strain>
        <tissue evidence="6">Whole body</tissue>
    </source>
</reference>
<evidence type="ECO:0000256" key="1">
    <source>
        <dbReference type="ARBA" id="ARBA00010118"/>
    </source>
</evidence>
<evidence type="ECO:0000313" key="7">
    <source>
        <dbReference type="Proteomes" id="UP000247409"/>
    </source>
</evidence>
<feature type="transmembrane region" description="Helical" evidence="4">
    <location>
        <begin position="12"/>
        <end position="33"/>
    </location>
</feature>
<keyword evidence="7" id="KW-1185">Reference proteome</keyword>
<dbReference type="SMART" id="SM00672">
    <property type="entry name" value="CAP10"/>
    <property type="match status" value="1"/>
</dbReference>
<keyword evidence="2" id="KW-0808">Transferase</keyword>
<evidence type="ECO:0000313" key="6">
    <source>
        <dbReference type="EMBL" id="PXF45196.1"/>
    </source>
</evidence>
<proteinExistence type="inferred from homology"/>
<evidence type="ECO:0000256" key="3">
    <source>
        <dbReference type="SAM" id="MobiDB-lite"/>
    </source>
</evidence>
<comment type="caution">
    <text evidence="6">The sequence shown here is derived from an EMBL/GenBank/DDBJ whole genome shotgun (WGS) entry which is preliminary data.</text>
</comment>
<keyword evidence="4" id="KW-0812">Transmembrane</keyword>
<feature type="compositionally biased region" description="Polar residues" evidence="3">
    <location>
        <begin position="65"/>
        <end position="83"/>
    </location>
</feature>
<accession>A0A2V3ISU9</accession>
<dbReference type="EMBL" id="NBIV01000067">
    <property type="protein sequence ID" value="PXF45196.1"/>
    <property type="molecule type" value="Genomic_DNA"/>
</dbReference>
<evidence type="ECO:0000259" key="5">
    <source>
        <dbReference type="SMART" id="SM00672"/>
    </source>
</evidence>
<dbReference type="PANTHER" id="PTHR12203">
    <property type="entry name" value="KDEL LYS-ASP-GLU-LEU CONTAINING - RELATED"/>
    <property type="match status" value="1"/>
</dbReference>
<dbReference type="InterPro" id="IPR051091">
    <property type="entry name" value="O-Glucosyltr/Glycosyltrsf_90"/>
</dbReference>
<dbReference type="PANTHER" id="PTHR12203:SF35">
    <property type="entry name" value="PROTEIN O-GLUCOSYLTRANSFERASE 1"/>
    <property type="match status" value="1"/>
</dbReference>
<dbReference type="Pfam" id="PF05686">
    <property type="entry name" value="Glyco_transf_90"/>
    <property type="match status" value="1"/>
</dbReference>
<dbReference type="AlphaFoldDB" id="A0A2V3ISU9"/>
<evidence type="ECO:0000256" key="2">
    <source>
        <dbReference type="ARBA" id="ARBA00022679"/>
    </source>
</evidence>
<keyword evidence="4" id="KW-1133">Transmembrane helix</keyword>
<feature type="domain" description="Glycosyl transferase CAP10" evidence="5">
    <location>
        <begin position="217"/>
        <end position="478"/>
    </location>
</feature>
<keyword evidence="4" id="KW-0472">Membrane</keyword>
<dbReference type="InterPro" id="IPR006598">
    <property type="entry name" value="CAP10"/>
</dbReference>
<gene>
    <name evidence="6" type="ORF">BWQ96_05026</name>
</gene>
<dbReference type="Proteomes" id="UP000247409">
    <property type="component" value="Unassembled WGS sequence"/>
</dbReference>
<protein>
    <recommendedName>
        <fullName evidence="5">Glycosyl transferase CAP10 domain-containing protein</fullName>
    </recommendedName>
</protein>
<dbReference type="GO" id="GO:0016740">
    <property type="term" value="F:transferase activity"/>
    <property type="evidence" value="ECO:0007669"/>
    <property type="project" value="UniProtKB-KW"/>
</dbReference>
<name>A0A2V3ISU9_9FLOR</name>
<comment type="similarity">
    <text evidence="1">Belongs to the glycosyltransferase 90 family.</text>
</comment>
<dbReference type="OrthoDB" id="2012053at2759"/>
<organism evidence="6 7">
    <name type="scientific">Gracilariopsis chorda</name>
    <dbReference type="NCBI Taxonomy" id="448386"/>
    <lineage>
        <taxon>Eukaryota</taxon>
        <taxon>Rhodophyta</taxon>
        <taxon>Florideophyceae</taxon>
        <taxon>Rhodymeniophycidae</taxon>
        <taxon>Gracilariales</taxon>
        <taxon>Gracilariaceae</taxon>
        <taxon>Gracilariopsis</taxon>
    </lineage>
</organism>
<evidence type="ECO:0000256" key="4">
    <source>
        <dbReference type="SAM" id="Phobius"/>
    </source>
</evidence>
<sequence>MTTLHPRSSNQDHVTIIVGFLITFAFCLITLSATRRTSTSPYPPRSNYTLDPIFPSYTRPEYDIFNSSLPNTAPQPTSYNSLRTNDHEDPAYRPRSPKSLPIICAGPPRYSNRILGSAEAPTTSSSEIESAFEALVARYLAPWIPLSTPFKGQPLLQRPITRKLLNSMEVLIRGGAFRVRLAGDGKVRYRVLEHWGQTYRISRMTWTLSLLQEAMNVFPDLAKVKCEFYVNVADSPRSTVDSMSRDMGGIPVFSFRTSTSYLDVPVPDPVEYGSNGNYVWKTGKKIPFEHRIPKLVFRGSSSSLLEYHDHNWLPVPRIRLAALAKQHPDLIDAGITKWMKLGKATSVNEIESSLGTGLSDVLNYESQGKYQFIIDIDGGLGSSRKRGILSSGSVPFFQKSNWFMWYEPLLKPFYHFIPVDTYLQDLLERIQAAKSDPVESKRIISRANCFGDNVVSKEAAMLYWRVLLKRYSQLQHDPATGDEEVTPSMCAMRPATAEGPMGCSNGWYVFTGTVPFGCRYTGAKRHPYHFECWRDIGRGTEFKFTSDPVHSHYNEREPGQ</sequence>
<feature type="region of interest" description="Disordered" evidence="3">
    <location>
        <begin position="65"/>
        <end position="93"/>
    </location>
</feature>